<evidence type="ECO:0000256" key="1">
    <source>
        <dbReference type="SAM" id="Phobius"/>
    </source>
</evidence>
<keyword evidence="1" id="KW-1133">Transmembrane helix</keyword>
<dbReference type="AlphaFoldDB" id="A0A6C0TXG4"/>
<evidence type="ECO:0000313" key="3">
    <source>
        <dbReference type="Proteomes" id="UP000477680"/>
    </source>
</evidence>
<name>A0A6C0TXG4_9GAMM</name>
<dbReference type="EMBL" id="CP048711">
    <property type="protein sequence ID" value="QIB64481.1"/>
    <property type="molecule type" value="Genomic_DNA"/>
</dbReference>
<dbReference type="RefSeq" id="WP_163493731.1">
    <property type="nucleotide sequence ID" value="NZ_CP048711.1"/>
</dbReference>
<dbReference type="Proteomes" id="UP000477680">
    <property type="component" value="Chromosome"/>
</dbReference>
<dbReference type="InterPro" id="IPR032314">
    <property type="entry name" value="DUF4845"/>
</dbReference>
<keyword evidence="1" id="KW-0472">Membrane</keyword>
<organism evidence="2 3">
    <name type="scientific">Kineobactrum salinum</name>
    <dbReference type="NCBI Taxonomy" id="2708301"/>
    <lineage>
        <taxon>Bacteria</taxon>
        <taxon>Pseudomonadati</taxon>
        <taxon>Pseudomonadota</taxon>
        <taxon>Gammaproteobacteria</taxon>
        <taxon>Cellvibrionales</taxon>
        <taxon>Halieaceae</taxon>
        <taxon>Kineobactrum</taxon>
    </lineage>
</organism>
<keyword evidence="3" id="KW-1185">Reference proteome</keyword>
<dbReference type="KEGG" id="kim:G3T16_02785"/>
<protein>
    <submittedName>
        <fullName evidence="2">DUF4845 domain-containing protein</fullName>
    </submittedName>
</protein>
<sequence>MKMRSQQSGLSIPSILVIAIMVGFFVMCAIRMAPSYFEYLTVKEVITKVAQEHDPAVESIPDIRRKIANLFNTNQIYGLKPSEVEVFRRDGKTYIDANYEARIPVAGPVDAVIRFDDLQLEAGTAEGS</sequence>
<gene>
    <name evidence="2" type="ORF">G3T16_02785</name>
</gene>
<accession>A0A6C0TXG4</accession>
<dbReference type="Pfam" id="PF16137">
    <property type="entry name" value="DUF4845"/>
    <property type="match status" value="1"/>
</dbReference>
<proteinExistence type="predicted"/>
<reference evidence="2 3" key="1">
    <citation type="submission" date="2020-02" db="EMBL/GenBank/DDBJ databases">
        <title>Genome sequencing for Kineobactrum sp. M2.</title>
        <authorList>
            <person name="Park S.-J."/>
        </authorList>
    </citation>
    <scope>NUCLEOTIDE SEQUENCE [LARGE SCALE GENOMIC DNA]</scope>
    <source>
        <strain evidence="2 3">M2</strain>
    </source>
</reference>
<keyword evidence="1" id="KW-0812">Transmembrane</keyword>
<feature type="transmembrane region" description="Helical" evidence="1">
    <location>
        <begin position="12"/>
        <end position="33"/>
    </location>
</feature>
<evidence type="ECO:0000313" key="2">
    <source>
        <dbReference type="EMBL" id="QIB64481.1"/>
    </source>
</evidence>